<dbReference type="AlphaFoldDB" id="A0AAP3E7U6"/>
<protein>
    <recommendedName>
        <fullName evidence="1">DUF7835 domain-containing protein</fullName>
    </recommendedName>
</protein>
<keyword evidence="3" id="KW-1185">Reference proteome</keyword>
<dbReference type="Proteomes" id="UP001321047">
    <property type="component" value="Unassembled WGS sequence"/>
</dbReference>
<sequence>MATTDNSFNGLTEYCEDCDLDTLHEVNVQIRTESLKKENAQFSREPYRVTECQRCGHRSSQRMNNA</sequence>
<comment type="caution">
    <text evidence="2">The sequence shown here is derived from an EMBL/GenBank/DDBJ whole genome shotgun (WGS) entry which is preliminary data.</text>
</comment>
<feature type="domain" description="DUF7835" evidence="1">
    <location>
        <begin position="1"/>
        <end position="66"/>
    </location>
</feature>
<dbReference type="RefSeq" id="WP_342808922.1">
    <property type="nucleotide sequence ID" value="NZ_JAOPJZ010000008.1"/>
</dbReference>
<evidence type="ECO:0000259" key="1">
    <source>
        <dbReference type="Pfam" id="PF25205"/>
    </source>
</evidence>
<organism evidence="2 3">
    <name type="scientific">Natronosalvus hydrolyticus</name>
    <dbReference type="NCBI Taxonomy" id="2979988"/>
    <lineage>
        <taxon>Archaea</taxon>
        <taxon>Methanobacteriati</taxon>
        <taxon>Methanobacteriota</taxon>
        <taxon>Stenosarchaea group</taxon>
        <taxon>Halobacteria</taxon>
        <taxon>Halobacteriales</taxon>
        <taxon>Natrialbaceae</taxon>
        <taxon>Natronosalvus</taxon>
    </lineage>
</organism>
<evidence type="ECO:0000313" key="3">
    <source>
        <dbReference type="Proteomes" id="UP001321047"/>
    </source>
</evidence>
<accession>A0AAP3E7U6</accession>
<evidence type="ECO:0000313" key="2">
    <source>
        <dbReference type="EMBL" id="MCU4752589.1"/>
    </source>
</evidence>
<dbReference type="EMBL" id="JAOPJZ010000008">
    <property type="protein sequence ID" value="MCU4752589.1"/>
    <property type="molecule type" value="Genomic_DNA"/>
</dbReference>
<name>A0AAP3E7U6_9EURY</name>
<reference evidence="2 3" key="1">
    <citation type="submission" date="2022-09" db="EMBL/GenBank/DDBJ databases">
        <title>Enrichment on poylsaccharides allowed isolation of novel metabolic and taxonomic groups of Haloarchaea.</title>
        <authorList>
            <person name="Sorokin D.Y."/>
            <person name="Elcheninov A.G."/>
            <person name="Khizhniak T.V."/>
            <person name="Kolganova T.V."/>
            <person name="Kublanov I.V."/>
        </authorList>
    </citation>
    <scope>NUCLEOTIDE SEQUENCE [LARGE SCALE GENOMIC DNA]</scope>
    <source>
        <strain evidence="2 3">AArc-curdl1</strain>
    </source>
</reference>
<dbReference type="InterPro" id="IPR057157">
    <property type="entry name" value="DUF7835"/>
</dbReference>
<gene>
    <name evidence="2" type="ORF">OB919_11400</name>
</gene>
<proteinExistence type="predicted"/>
<dbReference type="Pfam" id="PF25205">
    <property type="entry name" value="DUF7835"/>
    <property type="match status" value="1"/>
</dbReference>